<reference evidence="2" key="2">
    <citation type="submission" date="2015-03" db="EMBL/GenBank/DDBJ databases">
        <authorList>
            <person name="Deng P."/>
            <person name="Lu S."/>
        </authorList>
    </citation>
    <scope>NUCLEOTIDE SEQUENCE [LARGE SCALE GENOMIC DNA]</scope>
    <source>
        <strain evidence="2">UFB2</strain>
    </source>
</reference>
<evidence type="ECO:0000313" key="2">
    <source>
        <dbReference type="Proteomes" id="UP000035212"/>
    </source>
</evidence>
<dbReference type="Proteomes" id="UP000035212">
    <property type="component" value="Chromosome"/>
</dbReference>
<gene>
    <name evidence="1" type="ORF">VM99_19120</name>
</gene>
<accession>A0A0G3GG15</accession>
<dbReference type="PATRIC" id="fig|587753.11.peg.3914"/>
<protein>
    <submittedName>
        <fullName evidence="1">Uncharacterized protein</fullName>
    </submittedName>
</protein>
<evidence type="ECO:0000313" key="1">
    <source>
        <dbReference type="EMBL" id="AKK00079.1"/>
    </source>
</evidence>
<reference evidence="1 2" key="1">
    <citation type="journal article" date="2015" name="Stand. Genomic Sci.">
        <title>Complete genome of Pseudomonas chlororaphis strain UFB2, a soil bacterium with antibacterial activity against bacterial canker pathogen of tomato.</title>
        <authorList>
            <person name="Deng P."/>
            <person name="Wang X."/>
            <person name="Baird S.M."/>
            <person name="Lu S.E."/>
        </authorList>
    </citation>
    <scope>NUCLEOTIDE SEQUENCE [LARGE SCALE GENOMIC DNA]</scope>
    <source>
        <strain evidence="1 2">UFB2</strain>
    </source>
</reference>
<dbReference type="EMBL" id="CP011020">
    <property type="protein sequence ID" value="AKK00079.1"/>
    <property type="molecule type" value="Genomic_DNA"/>
</dbReference>
<name>A0A0G3GG15_9PSED</name>
<sequence>MLFLSVDPLTLLTNFLVNDFQGFIDDMQPSMDPLMVEYLNLFEFCRLTADRSTILGTPFLHGME</sequence>
<proteinExistence type="predicted"/>
<organism evidence="1 2">
    <name type="scientific">Pseudomonas chlororaphis</name>
    <dbReference type="NCBI Taxonomy" id="587753"/>
    <lineage>
        <taxon>Bacteria</taxon>
        <taxon>Pseudomonadati</taxon>
        <taxon>Pseudomonadota</taxon>
        <taxon>Gammaproteobacteria</taxon>
        <taxon>Pseudomonadales</taxon>
        <taxon>Pseudomonadaceae</taxon>
        <taxon>Pseudomonas</taxon>
    </lineage>
</organism>
<dbReference type="AlphaFoldDB" id="A0A0G3GG15"/>